<accession>A0ABU5CTH7</accession>
<evidence type="ECO:0000256" key="1">
    <source>
        <dbReference type="SAM" id="Phobius"/>
    </source>
</evidence>
<proteinExistence type="predicted"/>
<name>A0ABU5CTH7_9BACI</name>
<reference evidence="2 3" key="1">
    <citation type="submission" date="2023-10" db="EMBL/GenBank/DDBJ databases">
        <title>Virgibacillus soli CC-YMP-6 genome.</title>
        <authorList>
            <person name="Miliotis G."/>
            <person name="Sengupta P."/>
            <person name="Hameed A."/>
            <person name="Chuvochina M."/>
            <person name="Mcdonagh F."/>
            <person name="Simpson A.C."/>
            <person name="Singh N.K."/>
            <person name="Rekha P.D."/>
            <person name="Raman K."/>
            <person name="Hugenholtz P."/>
            <person name="Venkateswaran K."/>
        </authorList>
    </citation>
    <scope>NUCLEOTIDE SEQUENCE [LARGE SCALE GENOMIC DNA]</scope>
    <source>
        <strain evidence="2 3">CC-YMP-6</strain>
    </source>
</reference>
<dbReference type="Proteomes" id="UP001275315">
    <property type="component" value="Unassembled WGS sequence"/>
</dbReference>
<protein>
    <submittedName>
        <fullName evidence="2">DUF624 domain-containing protein</fullName>
    </submittedName>
</protein>
<sequence>MFAVVRKWTNKETDIPIFQTFWHAFRKEFVKSNVLGYILLIIGYLLTIEFQILRSQEHVTYLIASYGVIGLFLMYAIILLYVFPMFSHFHLKITGYIKWAFMVGFGHPILTIFLLGITIAIQYFAFATIPILLFFFGGSVTAYILMWGTSLVIYKYEKVEV</sequence>
<evidence type="ECO:0000313" key="2">
    <source>
        <dbReference type="EMBL" id="MDY0409152.1"/>
    </source>
</evidence>
<feature type="transmembrane region" description="Helical" evidence="1">
    <location>
        <begin position="59"/>
        <end position="84"/>
    </location>
</feature>
<comment type="caution">
    <text evidence="2">The sequence shown here is derived from an EMBL/GenBank/DDBJ whole genome shotgun (WGS) entry which is preliminary data.</text>
</comment>
<dbReference type="EMBL" id="JAWDIQ010000002">
    <property type="protein sequence ID" value="MDY0409152.1"/>
    <property type="molecule type" value="Genomic_DNA"/>
</dbReference>
<evidence type="ECO:0000313" key="3">
    <source>
        <dbReference type="Proteomes" id="UP001275315"/>
    </source>
</evidence>
<keyword evidence="1" id="KW-0812">Transmembrane</keyword>
<keyword evidence="3" id="KW-1185">Reference proteome</keyword>
<keyword evidence="1" id="KW-1133">Transmembrane helix</keyword>
<gene>
    <name evidence="2" type="ORF">RWD45_12000</name>
</gene>
<feature type="transmembrane region" description="Helical" evidence="1">
    <location>
        <begin position="34"/>
        <end position="53"/>
    </location>
</feature>
<feature type="transmembrane region" description="Helical" evidence="1">
    <location>
        <begin position="131"/>
        <end position="154"/>
    </location>
</feature>
<dbReference type="InterPro" id="IPR006938">
    <property type="entry name" value="DUF624"/>
</dbReference>
<dbReference type="Pfam" id="PF04854">
    <property type="entry name" value="DUF624"/>
    <property type="match status" value="1"/>
</dbReference>
<keyword evidence="1" id="KW-0472">Membrane</keyword>
<organism evidence="2 3">
    <name type="scientific">Paracerasibacillus soli</name>
    <dbReference type="NCBI Taxonomy" id="480284"/>
    <lineage>
        <taxon>Bacteria</taxon>
        <taxon>Bacillati</taxon>
        <taxon>Bacillota</taxon>
        <taxon>Bacilli</taxon>
        <taxon>Bacillales</taxon>
        <taxon>Bacillaceae</taxon>
        <taxon>Paracerasibacillus</taxon>
    </lineage>
</organism>
<feature type="transmembrane region" description="Helical" evidence="1">
    <location>
        <begin position="96"/>
        <end position="125"/>
    </location>
</feature>
<dbReference type="RefSeq" id="WP_320380609.1">
    <property type="nucleotide sequence ID" value="NZ_JAWDIQ010000002.1"/>
</dbReference>